<comment type="similarity">
    <text evidence="1">Belongs to the EamA transporter family.</text>
</comment>
<dbReference type="PANTHER" id="PTHR22911">
    <property type="entry name" value="ACYL-MALONYL CONDENSING ENZYME-RELATED"/>
    <property type="match status" value="1"/>
</dbReference>
<evidence type="ECO:0000313" key="5">
    <source>
        <dbReference type="Proteomes" id="UP000783390"/>
    </source>
</evidence>
<keyword evidence="2" id="KW-0472">Membrane</keyword>
<dbReference type="EMBL" id="JAGGJZ010000002">
    <property type="protein sequence ID" value="MBP1889114.1"/>
    <property type="molecule type" value="Genomic_DNA"/>
</dbReference>
<feature type="transmembrane region" description="Helical" evidence="2">
    <location>
        <begin position="38"/>
        <end position="55"/>
    </location>
</feature>
<feature type="transmembrane region" description="Helical" evidence="2">
    <location>
        <begin position="147"/>
        <end position="167"/>
    </location>
</feature>
<feature type="domain" description="EamA" evidence="3">
    <location>
        <begin position="5"/>
        <end position="138"/>
    </location>
</feature>
<name>A0ABS4EYP4_9CLOT</name>
<reference evidence="4 5" key="1">
    <citation type="submission" date="2021-03" db="EMBL/GenBank/DDBJ databases">
        <title>Genomic Encyclopedia of Type Strains, Phase IV (KMG-IV): sequencing the most valuable type-strain genomes for metagenomic binning, comparative biology and taxonomic classification.</title>
        <authorList>
            <person name="Goeker M."/>
        </authorList>
    </citation>
    <scope>NUCLEOTIDE SEQUENCE [LARGE SCALE GENOMIC DNA]</scope>
    <source>
        <strain evidence="4 5">DSM 3984</strain>
    </source>
</reference>
<evidence type="ECO:0000256" key="1">
    <source>
        <dbReference type="ARBA" id="ARBA00007362"/>
    </source>
</evidence>
<feature type="transmembrane region" description="Helical" evidence="2">
    <location>
        <begin position="243"/>
        <end position="261"/>
    </location>
</feature>
<evidence type="ECO:0000259" key="3">
    <source>
        <dbReference type="Pfam" id="PF00892"/>
    </source>
</evidence>
<accession>A0ABS4EYP4</accession>
<dbReference type="SUPFAM" id="SSF103481">
    <property type="entry name" value="Multidrug resistance efflux transporter EmrE"/>
    <property type="match status" value="2"/>
</dbReference>
<feature type="transmembrane region" description="Helical" evidence="2">
    <location>
        <begin position="267"/>
        <end position="284"/>
    </location>
</feature>
<feature type="transmembrane region" description="Helical" evidence="2">
    <location>
        <begin position="212"/>
        <end position="231"/>
    </location>
</feature>
<keyword evidence="2" id="KW-1133">Transmembrane helix</keyword>
<dbReference type="Pfam" id="PF00892">
    <property type="entry name" value="EamA"/>
    <property type="match status" value="2"/>
</dbReference>
<evidence type="ECO:0000313" key="4">
    <source>
        <dbReference type="EMBL" id="MBP1889114.1"/>
    </source>
</evidence>
<feature type="domain" description="EamA" evidence="3">
    <location>
        <begin position="149"/>
        <end position="283"/>
    </location>
</feature>
<feature type="transmembrane region" description="Helical" evidence="2">
    <location>
        <begin position="7"/>
        <end position="26"/>
    </location>
</feature>
<keyword evidence="5" id="KW-1185">Reference proteome</keyword>
<keyword evidence="2" id="KW-0812">Transmembrane</keyword>
<comment type="caution">
    <text evidence="4">The sequence shown here is derived from an EMBL/GenBank/DDBJ whole genome shotgun (WGS) entry which is preliminary data.</text>
</comment>
<organism evidence="4 5">
    <name type="scientific">Clostridium moniliforme</name>
    <dbReference type="NCBI Taxonomy" id="39489"/>
    <lineage>
        <taxon>Bacteria</taxon>
        <taxon>Bacillati</taxon>
        <taxon>Bacillota</taxon>
        <taxon>Clostridia</taxon>
        <taxon>Eubacteriales</taxon>
        <taxon>Clostridiaceae</taxon>
        <taxon>Clostridium</taxon>
    </lineage>
</organism>
<dbReference type="PANTHER" id="PTHR22911:SF137">
    <property type="entry name" value="SOLUTE CARRIER FAMILY 35 MEMBER G2-RELATED"/>
    <property type="match status" value="1"/>
</dbReference>
<dbReference type="Proteomes" id="UP000783390">
    <property type="component" value="Unassembled WGS sequence"/>
</dbReference>
<dbReference type="InterPro" id="IPR000620">
    <property type="entry name" value="EamA_dom"/>
</dbReference>
<evidence type="ECO:0000256" key="2">
    <source>
        <dbReference type="SAM" id="Phobius"/>
    </source>
</evidence>
<feature type="transmembrane region" description="Helical" evidence="2">
    <location>
        <begin position="95"/>
        <end position="116"/>
    </location>
</feature>
<feature type="transmembrane region" description="Helical" evidence="2">
    <location>
        <begin position="125"/>
        <end position="141"/>
    </location>
</feature>
<gene>
    <name evidence="4" type="ORF">J2Z53_000695</name>
</gene>
<dbReference type="RefSeq" id="WP_209795838.1">
    <property type="nucleotide sequence ID" value="NZ_JAGGJZ010000002.1"/>
</dbReference>
<feature type="transmembrane region" description="Helical" evidence="2">
    <location>
        <begin position="67"/>
        <end position="89"/>
    </location>
</feature>
<protein>
    <submittedName>
        <fullName evidence="4">Drug/metabolite transporter (DMT)-like permease</fullName>
    </submittedName>
</protein>
<dbReference type="InterPro" id="IPR037185">
    <property type="entry name" value="EmrE-like"/>
</dbReference>
<sequence length="309" mass="33847">MKSYKGIIYAILASAAFGLMPIFAKFAYLHGSNSNTVLFFRFTIAALILLIYLVINKVSIKVNKKQFIILSIIGLIGYTITTQTLFMSYNYLNVGLATTLHFVYPAFVCILEYLFFKKNMSRNKVLSLIFAGVGVYALIAFENNTLSTLGLFLAVFSGLSYGINIILLSLKELENLDNIVITMYVTFGASIGMFIYGESTGSLITKISLELVIAYIFIAVISTIIAMVLLLKGIELIGPSSASILGTFEPIVSIIMGAFVFGEAITFSLFLGGALILTSTIILARDKSSNETTQEAINSKINRKINLQQ</sequence>
<proteinExistence type="inferred from homology"/>
<feature type="transmembrane region" description="Helical" evidence="2">
    <location>
        <begin position="179"/>
        <end position="197"/>
    </location>
</feature>